<dbReference type="GeneID" id="92091036"/>
<dbReference type="Proteomes" id="UP001480595">
    <property type="component" value="Unassembled WGS sequence"/>
</dbReference>
<reference evidence="2 3" key="1">
    <citation type="submission" date="2023-01" db="EMBL/GenBank/DDBJ databases">
        <title>Analysis of 21 Apiospora genomes using comparative genomics revels a genus with tremendous synthesis potential of carbohydrate active enzymes and secondary metabolites.</title>
        <authorList>
            <person name="Sorensen T."/>
        </authorList>
    </citation>
    <scope>NUCLEOTIDE SEQUENCE [LARGE SCALE GENOMIC DNA]</scope>
    <source>
        <strain evidence="2 3">CBS 135458</strain>
    </source>
</reference>
<dbReference type="RefSeq" id="XP_066717242.1">
    <property type="nucleotide sequence ID" value="XM_066857973.1"/>
</dbReference>
<evidence type="ECO:0000313" key="2">
    <source>
        <dbReference type="EMBL" id="KAK8069948.1"/>
    </source>
</evidence>
<evidence type="ECO:0000313" key="3">
    <source>
        <dbReference type="Proteomes" id="UP001480595"/>
    </source>
</evidence>
<keyword evidence="3" id="KW-1185">Reference proteome</keyword>
<protein>
    <submittedName>
        <fullName evidence="2">Uncharacterized protein</fullName>
    </submittedName>
</protein>
<feature type="region of interest" description="Disordered" evidence="1">
    <location>
        <begin position="51"/>
        <end position="74"/>
    </location>
</feature>
<gene>
    <name evidence="2" type="ORF">PG994_006564</name>
</gene>
<sequence>MTSITADLAKLSEGDLRELILKLAGQDKSKTLLASAHRLALSILERNHAEQEQAKDLAQPQQQSGGGGGGGARYMRLQLSTPLPKVASADVGELAIGGTDDGGLEQYRDKDGKFVYHTGEAIFFPDSINVDGSVTGRYNWTCCGFDGAANVGCVSTEAVPHDRQMRVLSNMGFMVGLRALPATPMPGAHPDSKTSYFD</sequence>
<name>A0ABR1VJ89_9PEZI</name>
<evidence type="ECO:0000256" key="1">
    <source>
        <dbReference type="SAM" id="MobiDB-lite"/>
    </source>
</evidence>
<organism evidence="2 3">
    <name type="scientific">Apiospora phragmitis</name>
    <dbReference type="NCBI Taxonomy" id="2905665"/>
    <lineage>
        <taxon>Eukaryota</taxon>
        <taxon>Fungi</taxon>
        <taxon>Dikarya</taxon>
        <taxon>Ascomycota</taxon>
        <taxon>Pezizomycotina</taxon>
        <taxon>Sordariomycetes</taxon>
        <taxon>Xylariomycetidae</taxon>
        <taxon>Amphisphaeriales</taxon>
        <taxon>Apiosporaceae</taxon>
        <taxon>Apiospora</taxon>
    </lineage>
</organism>
<dbReference type="EMBL" id="JAQQWL010000006">
    <property type="protein sequence ID" value="KAK8069948.1"/>
    <property type="molecule type" value="Genomic_DNA"/>
</dbReference>
<proteinExistence type="predicted"/>
<comment type="caution">
    <text evidence="2">The sequence shown here is derived from an EMBL/GenBank/DDBJ whole genome shotgun (WGS) entry which is preliminary data.</text>
</comment>
<accession>A0ABR1VJ89</accession>